<keyword evidence="3" id="KW-0238">DNA-binding</keyword>
<evidence type="ECO:0000313" key="3">
    <source>
        <dbReference type="EMBL" id="WUM21056.1"/>
    </source>
</evidence>
<dbReference type="Proteomes" id="UP001432128">
    <property type="component" value="Chromosome"/>
</dbReference>
<dbReference type="Pfam" id="PF21531">
    <property type="entry name" value="Rv2175c_wHTH"/>
    <property type="match status" value="1"/>
</dbReference>
<evidence type="ECO:0000313" key="4">
    <source>
        <dbReference type="Proteomes" id="UP001432128"/>
    </source>
</evidence>
<keyword evidence="4" id="KW-1185">Reference proteome</keyword>
<accession>A0AAU4K4Q2</accession>
<sequence length="121" mass="13225">MASLPMTVVDLPDGEPLLDITGAARRLGLSAGKIRTMVAEHELLAVNVEGQPMIPEVFFDDDGIAKHLTGLIAVLYDGGFDRDGVMRWLFTVHDDLGEYPARALHGHSAREMIRRAQALGF</sequence>
<dbReference type="InterPro" id="IPR041098">
    <property type="entry name" value="Rv2175c_C"/>
</dbReference>
<feature type="domain" description="DNA-binding protein Rv2175c wHTH" evidence="2">
    <location>
        <begin position="5"/>
        <end position="59"/>
    </location>
</feature>
<protein>
    <submittedName>
        <fullName evidence="3">Rv2175c family DNA-binding protein</fullName>
    </submittedName>
</protein>
<evidence type="ECO:0000259" key="1">
    <source>
        <dbReference type="Pfam" id="PF18367"/>
    </source>
</evidence>
<gene>
    <name evidence="3" type="ORF">OG579_04390</name>
</gene>
<organism evidence="3 4">
    <name type="scientific">Williamsia herbipolensis</name>
    <dbReference type="NCBI Taxonomy" id="1603258"/>
    <lineage>
        <taxon>Bacteria</taxon>
        <taxon>Bacillati</taxon>
        <taxon>Actinomycetota</taxon>
        <taxon>Actinomycetes</taxon>
        <taxon>Mycobacteriales</taxon>
        <taxon>Nocardiaceae</taxon>
        <taxon>Williamsia</taxon>
    </lineage>
</organism>
<proteinExistence type="predicted"/>
<feature type="domain" description="Rv2175c C-terminal" evidence="1">
    <location>
        <begin position="66"/>
        <end position="120"/>
    </location>
</feature>
<dbReference type="AlphaFoldDB" id="A0AAU4K4Q2"/>
<name>A0AAU4K4Q2_9NOCA</name>
<reference evidence="3 4" key="1">
    <citation type="submission" date="2022-10" db="EMBL/GenBank/DDBJ databases">
        <title>The complete genomes of actinobacterial strains from the NBC collection.</title>
        <authorList>
            <person name="Joergensen T.S."/>
            <person name="Alvarez Arevalo M."/>
            <person name="Sterndorff E.B."/>
            <person name="Faurdal D."/>
            <person name="Vuksanovic O."/>
            <person name="Mourched A.-S."/>
            <person name="Charusanti P."/>
            <person name="Shaw S."/>
            <person name="Blin K."/>
            <person name="Weber T."/>
        </authorList>
    </citation>
    <scope>NUCLEOTIDE SEQUENCE [LARGE SCALE GENOMIC DNA]</scope>
    <source>
        <strain evidence="3 4">NBC_00319</strain>
    </source>
</reference>
<dbReference type="InterPro" id="IPR048576">
    <property type="entry name" value="Rv2175c_wHTH"/>
</dbReference>
<evidence type="ECO:0000259" key="2">
    <source>
        <dbReference type="Pfam" id="PF21531"/>
    </source>
</evidence>
<dbReference type="KEGG" id="whr:OG579_04390"/>
<dbReference type="EMBL" id="CP108021">
    <property type="protein sequence ID" value="WUM21056.1"/>
    <property type="molecule type" value="Genomic_DNA"/>
</dbReference>
<dbReference type="Pfam" id="PF18367">
    <property type="entry name" value="Rv2175c_C"/>
    <property type="match status" value="1"/>
</dbReference>
<dbReference type="RefSeq" id="WP_045823092.1">
    <property type="nucleotide sequence ID" value="NZ_CP108021.1"/>
</dbReference>
<dbReference type="GO" id="GO:0003677">
    <property type="term" value="F:DNA binding"/>
    <property type="evidence" value="ECO:0007669"/>
    <property type="project" value="UniProtKB-KW"/>
</dbReference>